<reference evidence="2 3" key="1">
    <citation type="submission" date="2019-07" db="EMBL/GenBank/DDBJ databases">
        <title>Genome assembly of two rare yeast pathogens: Diutina rugosa and Trichomonascus ciferrii.</title>
        <authorList>
            <person name="Mixao V."/>
            <person name="Saus E."/>
            <person name="Hansen A."/>
            <person name="Lass-Flor C."/>
            <person name="Gabaldon T."/>
        </authorList>
    </citation>
    <scope>NUCLEOTIDE SEQUENCE [LARGE SCALE GENOMIC DNA]</scope>
    <source>
        <strain evidence="2 3">CBS 613</strain>
    </source>
</reference>
<dbReference type="EMBL" id="SWFT01000044">
    <property type="protein sequence ID" value="KAA8905620.1"/>
    <property type="molecule type" value="Genomic_DNA"/>
</dbReference>
<feature type="region of interest" description="Disordered" evidence="1">
    <location>
        <begin position="47"/>
        <end position="243"/>
    </location>
</feature>
<feature type="compositionally biased region" description="Low complexity" evidence="1">
    <location>
        <begin position="196"/>
        <end position="205"/>
    </location>
</feature>
<evidence type="ECO:0000256" key="1">
    <source>
        <dbReference type="SAM" id="MobiDB-lite"/>
    </source>
</evidence>
<evidence type="ECO:0000313" key="3">
    <source>
        <dbReference type="Proteomes" id="UP000449547"/>
    </source>
</evidence>
<sequence length="243" mass="26687">MIAPTPPTPPMQWPPGQGGYYSNPYTSMPQYYPYAAPTIPTQASSMSAMASMPRLSPMGQQASSSQQPSPYQSHHYGQVKITPQQMHSYGSPSNMQSPGYSQQSYGSQPYATQQHQHQHQQQQYATSNPSMPQGKVSPPPQAQTQLQQPFQAQPQQYGATQQSSAQSYSMPPPQQSSSTQSYAMPPPVAYFPPHPYYYGQVVQSTPPQPTPYLTPSDSRVVSSPQFPSYPSPSGHKSREGDKP</sequence>
<feature type="compositionally biased region" description="Low complexity" evidence="1">
    <location>
        <begin position="222"/>
        <end position="233"/>
    </location>
</feature>
<feature type="compositionally biased region" description="Pro residues" evidence="1">
    <location>
        <begin position="184"/>
        <end position="195"/>
    </location>
</feature>
<feature type="compositionally biased region" description="Low complexity" evidence="1">
    <location>
        <begin position="142"/>
        <end position="183"/>
    </location>
</feature>
<dbReference type="GeneID" id="54780076"/>
<accession>A0A642UUE1</accession>
<protein>
    <submittedName>
        <fullName evidence="2">Uncharacterized protein</fullName>
    </submittedName>
</protein>
<name>A0A642UUE1_DIURU</name>
<feature type="compositionally biased region" description="Polar residues" evidence="1">
    <location>
        <begin position="81"/>
        <end position="95"/>
    </location>
</feature>
<feature type="compositionally biased region" description="Low complexity" evidence="1">
    <location>
        <begin position="60"/>
        <end position="76"/>
    </location>
</feature>
<dbReference type="Proteomes" id="UP000449547">
    <property type="component" value="Unassembled WGS sequence"/>
</dbReference>
<keyword evidence="3" id="KW-1185">Reference proteome</keyword>
<dbReference type="AlphaFoldDB" id="A0A642UUE1"/>
<organism evidence="2 3">
    <name type="scientific">Diutina rugosa</name>
    <name type="common">Yeast</name>
    <name type="synonym">Candida rugosa</name>
    <dbReference type="NCBI Taxonomy" id="5481"/>
    <lineage>
        <taxon>Eukaryota</taxon>
        <taxon>Fungi</taxon>
        <taxon>Dikarya</taxon>
        <taxon>Ascomycota</taxon>
        <taxon>Saccharomycotina</taxon>
        <taxon>Pichiomycetes</taxon>
        <taxon>Debaryomycetaceae</taxon>
        <taxon>Diutina</taxon>
    </lineage>
</organism>
<dbReference type="RefSeq" id="XP_034013780.1">
    <property type="nucleotide sequence ID" value="XM_034153965.1"/>
</dbReference>
<comment type="caution">
    <text evidence="2">The sequence shown here is derived from an EMBL/GenBank/DDBJ whole genome shotgun (WGS) entry which is preliminary data.</text>
</comment>
<feature type="compositionally biased region" description="Low complexity" evidence="1">
    <location>
        <begin position="96"/>
        <end position="123"/>
    </location>
</feature>
<dbReference type="VEuPathDB" id="FungiDB:DIURU_001423"/>
<gene>
    <name evidence="2" type="ORF">DIURU_001423</name>
</gene>
<evidence type="ECO:0000313" key="2">
    <source>
        <dbReference type="EMBL" id="KAA8905620.1"/>
    </source>
</evidence>
<proteinExistence type="predicted"/>